<evidence type="ECO:0000313" key="7">
    <source>
        <dbReference type="EMBL" id="SDH39282.1"/>
    </source>
</evidence>
<dbReference type="AlphaFoldDB" id="A0A1G8C1F1"/>
<dbReference type="Pfam" id="PF00557">
    <property type="entry name" value="Peptidase_M24"/>
    <property type="match status" value="1"/>
</dbReference>
<evidence type="ECO:0000256" key="3">
    <source>
        <dbReference type="ARBA" id="ARBA00022801"/>
    </source>
</evidence>
<dbReference type="Pfam" id="PF16189">
    <property type="entry name" value="Creatinase_N_2"/>
    <property type="match status" value="1"/>
</dbReference>
<evidence type="ECO:0000256" key="2">
    <source>
        <dbReference type="ARBA" id="ARBA00022723"/>
    </source>
</evidence>
<evidence type="ECO:0000313" key="8">
    <source>
        <dbReference type="Proteomes" id="UP000217076"/>
    </source>
</evidence>
<dbReference type="InterPro" id="IPR050422">
    <property type="entry name" value="X-Pro_aminopeptidase_P"/>
</dbReference>
<dbReference type="InterPro" id="IPR032416">
    <property type="entry name" value="Peptidase_M24_C"/>
</dbReference>
<gene>
    <name evidence="7" type="ORF">SAMN05421742_106177</name>
</gene>
<protein>
    <submittedName>
        <fullName evidence="7">Xaa-Pro aminopeptidase</fullName>
    </submittedName>
</protein>
<dbReference type="FunFam" id="3.90.230.10:FF:000009">
    <property type="entry name" value="xaa-Pro aminopeptidase 2"/>
    <property type="match status" value="1"/>
</dbReference>
<dbReference type="Pfam" id="PF16188">
    <property type="entry name" value="Peptidase_M24_C"/>
    <property type="match status" value="1"/>
</dbReference>
<dbReference type="Pfam" id="PF01321">
    <property type="entry name" value="Creatinase_N"/>
    <property type="match status" value="1"/>
</dbReference>
<dbReference type="Proteomes" id="UP000217076">
    <property type="component" value="Unassembled WGS sequence"/>
</dbReference>
<sequence>MTSGLEIAAGWTPDRLDALDEALRRAGVDALLIPRGDRFRGEQVPPADERLAWATGFTGSAGAVLILPPKADSPRRGVLFVDGRYTLQAAEEVDTERFPVCHLVDSPPSVWVEKNLAPGTRLGVDPWLFTPREVERLNECCTKAGARLVELDGDPVAEAWADRPGPPLAPAVVHELTHAGRTAEDKRAEIAGRLVEAGQHAVVLSDPHSVAWLLNMRGADVPNTPLALAFALLHADRRVDLFLPPEKVGPALRDHLGAAVAVREPAALGPILDALGSEDAVIRLDPEQAPLWFLRRLETAGAKVVRAADPCALPRACKNPVELEGARAAHRRDGVALCRFLAWLDATVPTGAVSELAAVERLEALRREHELCTDASFATIAGAGPHGAIVHYRVTPATNRQLRAGELFLLDSGGQYLDGTTDVTRTIALGRPQALERRRFTQVLKGHIALARAVFPAGTSGSQLDTLARQFLWLDGVDYDHGTGHGVGSYLSVHEGPQRISRVPNQVALKPGMILSNEPGYYKPDAFGIRIENLVAVVEAPRIDGAERDMLAFETLTLAPIDRRLIDPALLSDEERAWVDAYHARVLATIGPLLPRGDRLWLDDACAPLTA</sequence>
<dbReference type="InterPro" id="IPR033740">
    <property type="entry name" value="Pept_M24B"/>
</dbReference>
<dbReference type="InterPro" id="IPR000994">
    <property type="entry name" value="Pept_M24"/>
</dbReference>
<dbReference type="InterPro" id="IPR036005">
    <property type="entry name" value="Creatinase/aminopeptidase-like"/>
</dbReference>
<dbReference type="InterPro" id="IPR000587">
    <property type="entry name" value="Creatinase_N"/>
</dbReference>
<organism evidence="7 8">
    <name type="scientific">Roseospirillum parvum</name>
    <dbReference type="NCBI Taxonomy" id="83401"/>
    <lineage>
        <taxon>Bacteria</taxon>
        <taxon>Pseudomonadati</taxon>
        <taxon>Pseudomonadota</taxon>
        <taxon>Alphaproteobacteria</taxon>
        <taxon>Rhodospirillales</taxon>
        <taxon>Rhodospirillaceae</taxon>
        <taxon>Roseospirillum</taxon>
    </lineage>
</organism>
<reference evidence="8" key="1">
    <citation type="submission" date="2016-10" db="EMBL/GenBank/DDBJ databases">
        <authorList>
            <person name="Varghese N."/>
            <person name="Submissions S."/>
        </authorList>
    </citation>
    <scope>NUCLEOTIDE SEQUENCE [LARGE SCALE GENOMIC DNA]</scope>
    <source>
        <strain evidence="8">930I</strain>
    </source>
</reference>
<keyword evidence="8" id="KW-1185">Reference proteome</keyword>
<dbReference type="STRING" id="83401.SAMN05421742_106177"/>
<dbReference type="SUPFAM" id="SSF55920">
    <property type="entry name" value="Creatinase/aminopeptidase"/>
    <property type="match status" value="1"/>
</dbReference>
<keyword evidence="7" id="KW-0645">Protease</keyword>
<dbReference type="InterPro" id="IPR029149">
    <property type="entry name" value="Creatin/AminoP/Spt16_N"/>
</dbReference>
<evidence type="ECO:0000256" key="1">
    <source>
        <dbReference type="ARBA" id="ARBA00008766"/>
    </source>
</evidence>
<dbReference type="PANTHER" id="PTHR43763">
    <property type="entry name" value="XAA-PRO AMINOPEPTIDASE 1"/>
    <property type="match status" value="1"/>
</dbReference>
<evidence type="ECO:0000259" key="4">
    <source>
        <dbReference type="Pfam" id="PF00557"/>
    </source>
</evidence>
<dbReference type="Gene3D" id="3.90.230.10">
    <property type="entry name" value="Creatinase/methionine aminopeptidase superfamily"/>
    <property type="match status" value="1"/>
</dbReference>
<keyword evidence="7" id="KW-0031">Aminopeptidase</keyword>
<proteinExistence type="inferred from homology"/>
<keyword evidence="3" id="KW-0378">Hydrolase</keyword>
<comment type="similarity">
    <text evidence="1">Belongs to the peptidase M24B family.</text>
</comment>
<dbReference type="EMBL" id="FNCV01000006">
    <property type="protein sequence ID" value="SDH39282.1"/>
    <property type="molecule type" value="Genomic_DNA"/>
</dbReference>
<dbReference type="GO" id="GO:0005737">
    <property type="term" value="C:cytoplasm"/>
    <property type="evidence" value="ECO:0007669"/>
    <property type="project" value="UniProtKB-ARBA"/>
</dbReference>
<dbReference type="GO" id="GO:0070006">
    <property type="term" value="F:metalloaminopeptidase activity"/>
    <property type="evidence" value="ECO:0007669"/>
    <property type="project" value="InterPro"/>
</dbReference>
<evidence type="ECO:0000259" key="6">
    <source>
        <dbReference type="Pfam" id="PF16188"/>
    </source>
</evidence>
<evidence type="ECO:0000259" key="5">
    <source>
        <dbReference type="Pfam" id="PF01321"/>
    </source>
</evidence>
<dbReference type="SUPFAM" id="SSF53092">
    <property type="entry name" value="Creatinase/prolidase N-terminal domain"/>
    <property type="match status" value="1"/>
</dbReference>
<feature type="domain" description="Peptidase M24 C-terminal" evidence="6">
    <location>
        <begin position="550"/>
        <end position="609"/>
    </location>
</feature>
<accession>A0A1G8C1F1</accession>
<name>A0A1G8C1F1_9PROT</name>
<feature type="domain" description="Creatinase N-terminal" evidence="5">
    <location>
        <begin position="15"/>
        <end position="152"/>
    </location>
</feature>
<dbReference type="GO" id="GO:0046872">
    <property type="term" value="F:metal ion binding"/>
    <property type="evidence" value="ECO:0007669"/>
    <property type="project" value="UniProtKB-KW"/>
</dbReference>
<keyword evidence="2" id="KW-0479">Metal-binding</keyword>
<dbReference type="PANTHER" id="PTHR43763:SF6">
    <property type="entry name" value="XAA-PRO AMINOPEPTIDASE 1"/>
    <property type="match status" value="1"/>
</dbReference>
<dbReference type="CDD" id="cd01085">
    <property type="entry name" value="APP"/>
    <property type="match status" value="1"/>
</dbReference>
<dbReference type="RefSeq" id="WP_092619636.1">
    <property type="nucleotide sequence ID" value="NZ_FNCV01000006.1"/>
</dbReference>
<dbReference type="Gene3D" id="3.40.350.10">
    <property type="entry name" value="Creatinase/prolidase N-terminal domain"/>
    <property type="match status" value="2"/>
</dbReference>
<feature type="domain" description="Peptidase M24" evidence="4">
    <location>
        <begin position="325"/>
        <end position="538"/>
    </location>
</feature>
<dbReference type="OrthoDB" id="9806388at2"/>